<reference evidence="3" key="1">
    <citation type="submission" date="2020-08" db="EMBL/GenBank/DDBJ databases">
        <title>Novel species isolated from subtropical streams in China.</title>
        <authorList>
            <person name="Lu H."/>
        </authorList>
    </citation>
    <scope>NUCLEOTIDE SEQUENCE</scope>
    <source>
        <strain evidence="3">LX22W</strain>
    </source>
</reference>
<gene>
    <name evidence="3" type="ORF">H8K36_02840</name>
</gene>
<keyword evidence="4" id="KW-1185">Reference proteome</keyword>
<evidence type="ECO:0000313" key="3">
    <source>
        <dbReference type="EMBL" id="MBC3880299.1"/>
    </source>
</evidence>
<name>A0A923HSH1_9BURK</name>
<feature type="domain" description="Flagellar hook-length control protein-like C-terminal" evidence="2">
    <location>
        <begin position="350"/>
        <end position="422"/>
    </location>
</feature>
<dbReference type="Pfam" id="PF02120">
    <property type="entry name" value="Flg_hook"/>
    <property type="match status" value="1"/>
</dbReference>
<keyword evidence="3" id="KW-0969">Cilium</keyword>
<keyword evidence="3" id="KW-0282">Flagellum</keyword>
<protein>
    <submittedName>
        <fullName evidence="3">Flagellar hook-length control protein FliK</fullName>
    </submittedName>
</protein>
<accession>A0A923HSH1</accession>
<dbReference type="InterPro" id="IPR021136">
    <property type="entry name" value="Flagellar_hook_control-like_C"/>
</dbReference>
<dbReference type="Proteomes" id="UP000627446">
    <property type="component" value="Unassembled WGS sequence"/>
</dbReference>
<dbReference type="Gene3D" id="3.30.750.140">
    <property type="match status" value="1"/>
</dbReference>
<evidence type="ECO:0000313" key="4">
    <source>
        <dbReference type="Proteomes" id="UP000627446"/>
    </source>
</evidence>
<feature type="region of interest" description="Disordered" evidence="1">
    <location>
        <begin position="112"/>
        <end position="149"/>
    </location>
</feature>
<keyword evidence="3" id="KW-0966">Cell projection</keyword>
<evidence type="ECO:0000259" key="2">
    <source>
        <dbReference type="Pfam" id="PF02120"/>
    </source>
</evidence>
<feature type="compositionally biased region" description="Basic and acidic residues" evidence="1">
    <location>
        <begin position="125"/>
        <end position="141"/>
    </location>
</feature>
<dbReference type="AlphaFoldDB" id="A0A923HSH1"/>
<comment type="caution">
    <text evidence="3">The sequence shown here is derived from an EMBL/GenBank/DDBJ whole genome shotgun (WGS) entry which is preliminary data.</text>
</comment>
<dbReference type="RefSeq" id="WP_186915178.1">
    <property type="nucleotide sequence ID" value="NZ_JACOFZ010000001.1"/>
</dbReference>
<proteinExistence type="predicted"/>
<dbReference type="EMBL" id="JACOFZ010000001">
    <property type="protein sequence ID" value="MBC3880299.1"/>
    <property type="molecule type" value="Genomic_DNA"/>
</dbReference>
<organism evidence="3 4">
    <name type="scientific">Undibacterium nitidum</name>
    <dbReference type="NCBI Taxonomy" id="2762298"/>
    <lineage>
        <taxon>Bacteria</taxon>
        <taxon>Pseudomonadati</taxon>
        <taxon>Pseudomonadota</taxon>
        <taxon>Betaproteobacteria</taxon>
        <taxon>Burkholderiales</taxon>
        <taxon>Oxalobacteraceae</taxon>
        <taxon>Undibacterium</taxon>
    </lineage>
</organism>
<dbReference type="InterPro" id="IPR038610">
    <property type="entry name" value="FliK-like_C_sf"/>
</dbReference>
<sequence length="423" mass="46022">MSDIFPRLNINLNQAAGIVGPAALRSIEAIKQDVIAQLNRFPPGTPFPAEIIAKLGDGTVVANVGNIPLRLALQMPQAKVGDKLNLTLLQTNPRLTFSIDGKQTTAVFEAVPKEQHQGESGLASNDDKSGLEKRSNVHTGDKALPASLETERTLNTRDSTTSLIARNAAIGNNSVFKDALRSYQQNGLPTEASAHIDLSPTGKILAAVLSESNKSDSKLTLLGSTPLADDITARANPNRLATRIETQLNKQIEQSGLFYESHVSQWADGKKDLSDLQQEPQSTLSLEIENTILTDSHEAKHAALTQLVHQQLDVLDQGRLMWTGMLTESVSMQMQIESVDDESPQSDMSQPGRGQTWRTTLNLHFPTLGEVQIAISLKDKASDIQCKVETPELVQTLHQHAKELIKAFEASGNQLHSMKVSSK</sequence>
<evidence type="ECO:0000256" key="1">
    <source>
        <dbReference type="SAM" id="MobiDB-lite"/>
    </source>
</evidence>